<dbReference type="AlphaFoldDB" id="R1I6A1"/>
<feature type="domain" description="4Fe4S-binding SPASM" evidence="7">
    <location>
        <begin position="198"/>
        <end position="251"/>
    </location>
</feature>
<keyword evidence="4" id="KW-0411">Iron-sulfur</keyword>
<dbReference type="Pfam" id="PF04055">
    <property type="entry name" value="Radical_SAM"/>
    <property type="match status" value="1"/>
</dbReference>
<keyword evidence="9" id="KW-1185">Reference proteome</keyword>
<dbReference type="Gene3D" id="3.20.20.70">
    <property type="entry name" value="Aldolase class I"/>
    <property type="match status" value="1"/>
</dbReference>
<dbReference type="GO" id="GO:0003824">
    <property type="term" value="F:catalytic activity"/>
    <property type="evidence" value="ECO:0007669"/>
    <property type="project" value="InterPro"/>
</dbReference>
<evidence type="ECO:0000259" key="7">
    <source>
        <dbReference type="Pfam" id="PF13186"/>
    </source>
</evidence>
<dbReference type="SUPFAM" id="SSF102114">
    <property type="entry name" value="Radical SAM enzymes"/>
    <property type="match status" value="1"/>
</dbReference>
<reference evidence="8 9" key="1">
    <citation type="submission" date="2013-02" db="EMBL/GenBank/DDBJ databases">
        <title>Draft genome sequence of Amycolatopsis vancoresmycina strain DSM 44592T.</title>
        <authorList>
            <person name="Kumar S."/>
            <person name="Kaur N."/>
            <person name="Kaur C."/>
            <person name="Raghava G.P.S."/>
            <person name="Mayilraj S."/>
        </authorList>
    </citation>
    <scope>NUCLEOTIDE SEQUENCE [LARGE SCALE GENOMIC DNA]</scope>
    <source>
        <strain evidence="8 9">DSM 44592</strain>
    </source>
</reference>
<dbReference type="InterPro" id="IPR050377">
    <property type="entry name" value="Radical_SAM_PqqE_MftC-like"/>
</dbReference>
<evidence type="ECO:0000256" key="4">
    <source>
        <dbReference type="ARBA" id="ARBA00023014"/>
    </source>
</evidence>
<evidence type="ECO:0008006" key="10">
    <source>
        <dbReference type="Google" id="ProtNLM"/>
    </source>
</evidence>
<organism evidence="8 9">
    <name type="scientific">Amycolatopsis vancoresmycina DSM 44592</name>
    <dbReference type="NCBI Taxonomy" id="1292037"/>
    <lineage>
        <taxon>Bacteria</taxon>
        <taxon>Bacillati</taxon>
        <taxon>Actinomycetota</taxon>
        <taxon>Actinomycetes</taxon>
        <taxon>Pseudonocardiales</taxon>
        <taxon>Pseudonocardiaceae</taxon>
        <taxon>Amycolatopsis</taxon>
    </lineage>
</organism>
<dbReference type="eggNOG" id="COG0535">
    <property type="taxonomic scope" value="Bacteria"/>
</dbReference>
<evidence type="ECO:0000313" key="9">
    <source>
        <dbReference type="Proteomes" id="UP000014139"/>
    </source>
</evidence>
<dbReference type="InterPro" id="IPR007197">
    <property type="entry name" value="rSAM"/>
</dbReference>
<dbReference type="PATRIC" id="fig|1292037.4.peg.2576"/>
<dbReference type="CDD" id="cd21109">
    <property type="entry name" value="SPASM"/>
    <property type="match status" value="1"/>
</dbReference>
<proteinExistence type="predicted"/>
<accession>R1I6A1</accession>
<dbReference type="SFLD" id="SFLDS00029">
    <property type="entry name" value="Radical_SAM"/>
    <property type="match status" value="1"/>
</dbReference>
<keyword evidence="1" id="KW-0949">S-adenosyl-L-methionine</keyword>
<dbReference type="PANTHER" id="PTHR11228:SF7">
    <property type="entry name" value="PQQA PEPTIDE CYCLASE"/>
    <property type="match status" value="1"/>
</dbReference>
<dbReference type="InterPro" id="IPR058240">
    <property type="entry name" value="rSAM_sf"/>
</dbReference>
<feature type="domain" description="Radical SAM core" evidence="6">
    <location>
        <begin position="13"/>
        <end position="148"/>
    </location>
</feature>
<keyword evidence="2" id="KW-0479">Metal-binding</keyword>
<dbReference type="Proteomes" id="UP000014139">
    <property type="component" value="Unassembled WGS sequence"/>
</dbReference>
<evidence type="ECO:0000256" key="3">
    <source>
        <dbReference type="ARBA" id="ARBA00023004"/>
    </source>
</evidence>
<protein>
    <recommendedName>
        <fullName evidence="10">Radical SAM protein</fullName>
    </recommendedName>
</protein>
<evidence type="ECO:0000256" key="2">
    <source>
        <dbReference type="ARBA" id="ARBA00022723"/>
    </source>
</evidence>
<evidence type="ECO:0000256" key="5">
    <source>
        <dbReference type="SAM" id="MobiDB-lite"/>
    </source>
</evidence>
<dbReference type="GO" id="GO:0051536">
    <property type="term" value="F:iron-sulfur cluster binding"/>
    <property type="evidence" value="ECO:0007669"/>
    <property type="project" value="UniProtKB-KW"/>
</dbReference>
<feature type="region of interest" description="Disordered" evidence="5">
    <location>
        <begin position="253"/>
        <end position="273"/>
    </location>
</feature>
<sequence>MPAGTRIRSLALELTGRCQLSCAHCYAESSPRGGHGSMTAADWREVLDTAAGSGVTAVQFIGGEPTLHPECASLVDRALALRMRVEVFTNLVQVSRSWWSRYLRPGVSVATSYYTTDSAAHDAFTGLPGSHARTRANIAQAVRTGVRIRVAVVGSGAVADRACADLAALGVEDVTVGRFREVGRASREGGRPPAAELCGRCAQGSAAIDPFGNVSPCVMARRIHLGNVHREPVGKILAGPRMAAISAHFAERTGGDDCPPAQACSPRLPPPGT</sequence>
<evidence type="ECO:0000256" key="1">
    <source>
        <dbReference type="ARBA" id="ARBA00022691"/>
    </source>
</evidence>
<dbReference type="CDD" id="cd01335">
    <property type="entry name" value="Radical_SAM"/>
    <property type="match status" value="1"/>
</dbReference>
<dbReference type="Pfam" id="PF13186">
    <property type="entry name" value="SPASM"/>
    <property type="match status" value="1"/>
</dbReference>
<dbReference type="EMBL" id="AOUO01000181">
    <property type="protein sequence ID" value="EOD68016.1"/>
    <property type="molecule type" value="Genomic_DNA"/>
</dbReference>
<dbReference type="InterPro" id="IPR023885">
    <property type="entry name" value="4Fe4S-binding_SPASM_dom"/>
</dbReference>
<dbReference type="SFLD" id="SFLDG01067">
    <property type="entry name" value="SPASM/twitch_domain_containing"/>
    <property type="match status" value="1"/>
</dbReference>
<evidence type="ECO:0000313" key="8">
    <source>
        <dbReference type="EMBL" id="EOD68016.1"/>
    </source>
</evidence>
<gene>
    <name evidence="8" type="ORF">H480_13503</name>
</gene>
<name>R1I6A1_9PSEU</name>
<dbReference type="RefSeq" id="WP_003078491.1">
    <property type="nucleotide sequence ID" value="NZ_AOUO01000181.1"/>
</dbReference>
<comment type="caution">
    <text evidence="8">The sequence shown here is derived from an EMBL/GenBank/DDBJ whole genome shotgun (WGS) entry which is preliminary data.</text>
</comment>
<dbReference type="OrthoDB" id="9782387at2"/>
<dbReference type="InterPro" id="IPR013785">
    <property type="entry name" value="Aldolase_TIM"/>
</dbReference>
<evidence type="ECO:0000259" key="6">
    <source>
        <dbReference type="Pfam" id="PF04055"/>
    </source>
</evidence>
<dbReference type="GO" id="GO:0046872">
    <property type="term" value="F:metal ion binding"/>
    <property type="evidence" value="ECO:0007669"/>
    <property type="project" value="UniProtKB-KW"/>
</dbReference>
<dbReference type="PANTHER" id="PTHR11228">
    <property type="entry name" value="RADICAL SAM DOMAIN PROTEIN"/>
    <property type="match status" value="1"/>
</dbReference>
<keyword evidence="3" id="KW-0408">Iron</keyword>